<feature type="compositionally biased region" description="Low complexity" evidence="1">
    <location>
        <begin position="1958"/>
        <end position="1969"/>
    </location>
</feature>
<dbReference type="InterPro" id="IPR011333">
    <property type="entry name" value="SKP1/BTB/POZ_sf"/>
</dbReference>
<dbReference type="SMART" id="SM00225">
    <property type="entry name" value="BTB"/>
    <property type="match status" value="1"/>
</dbReference>
<feature type="region of interest" description="Disordered" evidence="1">
    <location>
        <begin position="1606"/>
        <end position="1711"/>
    </location>
</feature>
<feature type="compositionally biased region" description="Polar residues" evidence="1">
    <location>
        <begin position="561"/>
        <end position="571"/>
    </location>
</feature>
<feature type="compositionally biased region" description="Polar residues" evidence="1">
    <location>
        <begin position="1691"/>
        <end position="1702"/>
    </location>
</feature>
<feature type="compositionally biased region" description="Low complexity" evidence="1">
    <location>
        <begin position="1829"/>
        <end position="1838"/>
    </location>
</feature>
<dbReference type="PROSITE" id="PS50097">
    <property type="entry name" value="BTB"/>
    <property type="match status" value="1"/>
</dbReference>
<dbReference type="InterPro" id="IPR000210">
    <property type="entry name" value="BTB/POZ_dom"/>
</dbReference>
<feature type="region of interest" description="Disordered" evidence="1">
    <location>
        <begin position="553"/>
        <end position="592"/>
    </location>
</feature>
<accession>A0A1Q3F8X9</accession>
<feature type="domain" description="BTB" evidence="2">
    <location>
        <begin position="1111"/>
        <end position="1178"/>
    </location>
</feature>
<evidence type="ECO:0000256" key="1">
    <source>
        <dbReference type="SAM" id="MobiDB-lite"/>
    </source>
</evidence>
<dbReference type="Pfam" id="PF00651">
    <property type="entry name" value="BTB"/>
    <property type="match status" value="1"/>
</dbReference>
<feature type="region of interest" description="Disordered" evidence="1">
    <location>
        <begin position="1991"/>
        <end position="2041"/>
    </location>
</feature>
<feature type="region of interest" description="Disordered" evidence="1">
    <location>
        <begin position="1858"/>
        <end position="1977"/>
    </location>
</feature>
<feature type="region of interest" description="Disordered" evidence="1">
    <location>
        <begin position="749"/>
        <end position="843"/>
    </location>
</feature>
<feature type="compositionally biased region" description="Low complexity" evidence="1">
    <location>
        <begin position="2004"/>
        <end position="2016"/>
    </location>
</feature>
<feature type="compositionally biased region" description="Low complexity" evidence="1">
    <location>
        <begin position="1864"/>
        <end position="1877"/>
    </location>
</feature>
<protein>
    <recommendedName>
        <fullName evidence="2">BTB domain-containing protein</fullName>
    </recommendedName>
</protein>
<feature type="region of interest" description="Disordered" evidence="1">
    <location>
        <begin position="1"/>
        <end position="57"/>
    </location>
</feature>
<dbReference type="EMBL" id="GFDL01011039">
    <property type="protein sequence ID" value="JAV24006.1"/>
    <property type="molecule type" value="Transcribed_RNA"/>
</dbReference>
<name>A0A1Q3F8X9_CULTA</name>
<feature type="region of interest" description="Disordered" evidence="1">
    <location>
        <begin position="606"/>
        <end position="635"/>
    </location>
</feature>
<dbReference type="CDD" id="cd18490">
    <property type="entry name" value="BACK_BTBD8"/>
    <property type="match status" value="1"/>
</dbReference>
<feature type="compositionally biased region" description="Low complexity" evidence="1">
    <location>
        <begin position="1659"/>
        <end position="1674"/>
    </location>
</feature>
<dbReference type="PANTHER" id="PTHR22427">
    <property type="entry name" value="GH15728P"/>
    <property type="match status" value="1"/>
</dbReference>
<dbReference type="InterPro" id="IPR043225">
    <property type="entry name" value="BACK_BTBD8"/>
</dbReference>
<dbReference type="Gene3D" id="3.30.710.10">
    <property type="entry name" value="Potassium Channel Kv1.1, Chain A"/>
    <property type="match status" value="1"/>
</dbReference>
<organism evidence="3">
    <name type="scientific">Culex tarsalis</name>
    <name type="common">Encephalitis mosquito</name>
    <dbReference type="NCBI Taxonomy" id="7177"/>
    <lineage>
        <taxon>Eukaryota</taxon>
        <taxon>Metazoa</taxon>
        <taxon>Ecdysozoa</taxon>
        <taxon>Arthropoda</taxon>
        <taxon>Hexapoda</taxon>
        <taxon>Insecta</taxon>
        <taxon>Pterygota</taxon>
        <taxon>Neoptera</taxon>
        <taxon>Endopterygota</taxon>
        <taxon>Diptera</taxon>
        <taxon>Nematocera</taxon>
        <taxon>Culicoidea</taxon>
        <taxon>Culicidae</taxon>
        <taxon>Culicinae</taxon>
        <taxon>Culicini</taxon>
        <taxon>Culex</taxon>
        <taxon>Culex</taxon>
    </lineage>
</organism>
<feature type="compositionally biased region" description="Basic and acidic residues" evidence="1">
    <location>
        <begin position="691"/>
        <end position="703"/>
    </location>
</feature>
<dbReference type="PANTHER" id="PTHR22427:SF7">
    <property type="entry name" value="GH15728P"/>
    <property type="match status" value="1"/>
</dbReference>
<feature type="region of interest" description="Disordered" evidence="1">
    <location>
        <begin position="665"/>
        <end position="709"/>
    </location>
</feature>
<dbReference type="CDD" id="cd18286">
    <property type="entry name" value="BTB2_POZ_BTBD8"/>
    <property type="match status" value="1"/>
</dbReference>
<reference evidence="3" key="1">
    <citation type="submission" date="2017-01" db="EMBL/GenBank/DDBJ databases">
        <title>A deep insight into the sialotranscriptome of adult male and female Cluex tarsalis mosquitoes.</title>
        <authorList>
            <person name="Ribeiro J.M."/>
            <person name="Moreira F."/>
            <person name="Bernard K.A."/>
            <person name="Calvo E."/>
        </authorList>
    </citation>
    <scope>NUCLEOTIDE SEQUENCE</scope>
    <source>
        <strain evidence="3">Kern County</strain>
        <tissue evidence="3">Salivary glands</tissue>
    </source>
</reference>
<dbReference type="SUPFAM" id="SSF54695">
    <property type="entry name" value="POZ domain"/>
    <property type="match status" value="1"/>
</dbReference>
<feature type="region of interest" description="Disordered" evidence="1">
    <location>
        <begin position="973"/>
        <end position="1002"/>
    </location>
</feature>
<sequence length="2049" mass="224577">MQNADDGGYEHEDDDDNGQDTPQHSPDSEDAVPVLRPAGLDATRHNESNRISTDSASTYEIVDCHSPESTDEMWSNVVKITRDNSAMVSALVDGAGGGGQLDEEYEIQDGGGESHRGRYELARSASTKEEKQRQNQEILVMKSNSVSSENNSWETFSPSKPVTDDAVEIPAMLQSKPGTSKACFIDASSLYDEDEVPYPSFVDANLQRQQQEKTSISLSAILSDDEKLKSTANGQLALSSEVKDQYSSMPDSDFLATKLIIKEKEIDTSEEAAARQEAERKQGTFLFQNSIQQYSGHVIDPSVQFPDENYSDMSLPSVYSSSSEPNYEYSSFQLENPPRFITTGGINTSGYNSGSADYSARLSNATETDPAHYPDTPFNSIVHVNSAAHIPIAHRYLPGDSRESSVDRESHSTPIKIPKRVQKHDESAPIVSGGASIEDFTPKQCESPQVRRRTDTCPIVSGGMSFEDDFKPEERSRKHSSSSKSWVVELKNCPDDEKSAAMSSIEHNRSGLGFFVDLGSLKTPEEQKSIVVNNRPQNRTHQDLMKKSTGFYIDLSDGEGSRSNTPKLTKPSTPPVKNLSSESSRSESVEKDAKKNMFSMFIDFGNESSPKASSAPRKATAQVVQNKEEDECATPQVVPTRPANLNADEKKNCYMFIESEASPIVRRSNGSSAGKNESKRHSWNPSSTEGTFHERRIMNREYQRSTSVTSDKGIMNILDKIPLLSKTSSMSIDSSVSPYEDFTCSKSELSTYSNHSGSSNSARSSNESKVSPKDAALPDGMTASTRKKRRDVKINETFDKSSQGSVTDGILSSNEDTSPVSTTTDTDDVTFQNNPADEPNELPPVVEQAVPSQEVKPPLASNGKQMETIVEAVENSPKHVMNGSSRKSQHTMETLHATIEKQKQLLETVSENQEAQSLSSFVKLSDMDKPPAPSSKFELHSYTGSGSGSSAGPMSSSAGSNRVARLFGDSHKYNTIGSTQQTQHQQQQQHQHGYYGSNGTASMERHSWNMSRSTGNNFMNLVSSVENSRSLSRLFPHLSKAFSNSLPSDVGMNSVSKGSELHDLMTSDFSCTSSITSSRSGIESIDESISSRQPRRLGEDLLKMFLQEIATDVAIEAESKKMRAHKCILRSRCQYFAAILAGGWVQNAGNVISLPGYSYAAVHFALCHIYSGASHPPEGISLMELAALSDLLGLEGLKEVTAYALKTNYCHNFHKPCSGCTDGVLQVLPVTLNHGLDDLYRKCLKWVCRHYVKIWSNKQFSQLPPDVINRCKQQIVAHLTSETVLNTILDSEQLLTVLHPYKWSVEVDNVVRDILDAAYDYIQDHFASLLASDSFLSLGHNYSWAISHVEPILLRAATSLSPDQACKSYPRATRLHKLLQAKVLTMTATPLSSSDNLNIMNIYEKKTKLDIEYSREEEEMDWCDEFVGMVNAILSAVEQLLIRQCARAMRVNAWQRMDIELRNKIQKLACLMEPTEERKSRSRYSYSSQTSSSSSIHSRTNDLRQVRLAIQAHTKRSFENQNNHNVNNKTQTQHTQTVVHHNDLNSALNTHKVVKLHDNSERSNIRMEQQYVENGRLSKTASKTQVVENNRPMKANVKVGLLSKNNLGSHKRSQSEDMGSKVAKAEPLNNLKTKLSNVKPRYLEPKKPKNTGSNLQVQTISSSGSSTRTSSPATSRKKGVLANTVKHGHDSNISLDSLSSPAKNAKNLKTRPTINEMDVSIDSLADSLKSSSIKTNSNTTLSHESLIYQEYFKLKDTNLEKPQNAYSKSNPLIYKDRPNAPKSIDSLAANKTSSSSSSAMTRNNLKPSGPSSSKLGPPKPATGINRTASTASVGSNSSSSFIKKSFLSQRSREILARRSHETKSNSTNSSNKSAASSPSLISRDKSTASDITKSGSSASLASTNSGPRKVFNTTLHLRRTAKLEASPKPTVDVPKPVRHSSIPVAGGGNGHQSALRKSSSVNRSNSNGSAHGAGRAAKSTVMIPVSVVPAPSAHANQQGDYGITTSSTTSSSDNSSAGGKPPRVESKLERSNTFCKETSDNPVVLQIIE</sequence>
<feature type="region of interest" description="Disordered" evidence="1">
    <location>
        <begin position="924"/>
        <end position="961"/>
    </location>
</feature>
<feature type="compositionally biased region" description="Low complexity" evidence="1">
    <location>
        <begin position="1483"/>
        <end position="1498"/>
    </location>
</feature>
<feature type="region of interest" description="Disordered" evidence="1">
    <location>
        <begin position="1479"/>
        <end position="1500"/>
    </location>
</feature>
<evidence type="ECO:0000259" key="2">
    <source>
        <dbReference type="PROSITE" id="PS50097"/>
    </source>
</evidence>
<feature type="compositionally biased region" description="Low complexity" evidence="1">
    <location>
        <begin position="1894"/>
        <end position="1906"/>
    </location>
</feature>
<feature type="region of interest" description="Disordered" evidence="1">
    <location>
        <begin position="432"/>
        <end position="482"/>
    </location>
</feature>
<feature type="compositionally biased region" description="Polar residues" evidence="1">
    <location>
        <begin position="800"/>
        <end position="815"/>
    </location>
</feature>
<evidence type="ECO:0000313" key="3">
    <source>
        <dbReference type="EMBL" id="JAV24006.1"/>
    </source>
</evidence>
<feature type="compositionally biased region" description="Low complexity" evidence="1">
    <location>
        <begin position="948"/>
        <end position="960"/>
    </location>
</feature>
<feature type="compositionally biased region" description="Low complexity" evidence="1">
    <location>
        <begin position="608"/>
        <end position="621"/>
    </location>
</feature>
<feature type="region of interest" description="Disordered" evidence="1">
    <location>
        <begin position="1762"/>
        <end position="1838"/>
    </location>
</feature>
<dbReference type="Pfam" id="PF26017">
    <property type="entry name" value="BACK_BTBD8"/>
    <property type="match status" value="1"/>
</dbReference>
<feature type="compositionally biased region" description="Low complexity" evidence="1">
    <location>
        <begin position="979"/>
        <end position="992"/>
    </location>
</feature>
<proteinExistence type="predicted"/>
<feature type="compositionally biased region" description="Low complexity" evidence="1">
    <location>
        <begin position="1805"/>
        <end position="1816"/>
    </location>
</feature>
<feature type="compositionally biased region" description="Low complexity" evidence="1">
    <location>
        <begin position="750"/>
        <end position="769"/>
    </location>
</feature>